<sequence length="419" mass="46166">MDSTTDQTLVKSFVFDHWLLQSDGTLMRDGQGVHVPPKELHVLRLLLKSAGTVVSKDYLLDQVWPRMDTAEESLTRCIYALRKLFKENKDYIATIYGQGYRFTGSVVELEVPSQARAVAPSLAVLPFRNLDETAALDLQDLMIRQLTTAFGEALHVIPSGVIAVCGAADDVRSLAGRLSANYCLSGRFIGASEQQHWSVELIRGSDQALLHGQTLDAGDLGEALGVLTCLVAQRVPGLRPVGERCGSYAVAVAYLNGLCSVQQHTVQSLRDALVLFRQCVKLDAGYAPPWCGLADVWLGQAMMGLGDPARAIEEAHSAVSSALALDPGSIPALTRLALLTSLRGCEQAAQVLFRRCLLSADQADVLYFHAWHHWFWRRNEQAAHMIDQCLEQDPGCVRAQILRVRIHEQLTWISERRLA</sequence>
<dbReference type="GO" id="GO:0003677">
    <property type="term" value="F:DNA binding"/>
    <property type="evidence" value="ECO:0007669"/>
    <property type="project" value="UniProtKB-UniRule"/>
</dbReference>
<evidence type="ECO:0000259" key="3">
    <source>
        <dbReference type="PROSITE" id="PS51755"/>
    </source>
</evidence>
<dbReference type="Pfam" id="PF00486">
    <property type="entry name" value="Trans_reg_C"/>
    <property type="match status" value="1"/>
</dbReference>
<dbReference type="InterPro" id="IPR016032">
    <property type="entry name" value="Sig_transdc_resp-reg_C-effctor"/>
</dbReference>
<dbReference type="SUPFAM" id="SSF48452">
    <property type="entry name" value="TPR-like"/>
    <property type="match status" value="1"/>
</dbReference>
<proteinExistence type="predicted"/>
<dbReference type="AlphaFoldDB" id="A0A0F4XNC1"/>
<gene>
    <name evidence="4" type="ORF">VP02_14470</name>
</gene>
<dbReference type="PATRIC" id="fig|132476.4.peg.991"/>
<accession>A0A0F4XNC1</accession>
<dbReference type="SMART" id="SM00862">
    <property type="entry name" value="Trans_reg_C"/>
    <property type="match status" value="1"/>
</dbReference>
<name>A0A0F4XNC1_9PSED</name>
<comment type="caution">
    <text evidence="4">The sequence shown here is derived from an EMBL/GenBank/DDBJ whole genome shotgun (WGS) entry which is preliminary data.</text>
</comment>
<dbReference type="GO" id="GO:0006355">
    <property type="term" value="P:regulation of DNA-templated transcription"/>
    <property type="evidence" value="ECO:0007669"/>
    <property type="project" value="InterPro"/>
</dbReference>
<dbReference type="PROSITE" id="PS51755">
    <property type="entry name" value="OMPR_PHOB"/>
    <property type="match status" value="1"/>
</dbReference>
<evidence type="ECO:0000256" key="1">
    <source>
        <dbReference type="ARBA" id="ARBA00023125"/>
    </source>
</evidence>
<dbReference type="InterPro" id="IPR036388">
    <property type="entry name" value="WH-like_DNA-bd_sf"/>
</dbReference>
<dbReference type="GO" id="GO:0000160">
    <property type="term" value="P:phosphorelay signal transduction system"/>
    <property type="evidence" value="ECO:0007669"/>
    <property type="project" value="InterPro"/>
</dbReference>
<organism evidence="4 5">
    <name type="scientific">Pseudomonas kilonensis</name>
    <dbReference type="NCBI Taxonomy" id="132476"/>
    <lineage>
        <taxon>Bacteria</taxon>
        <taxon>Pseudomonadati</taxon>
        <taxon>Pseudomonadota</taxon>
        <taxon>Gammaproteobacteria</taxon>
        <taxon>Pseudomonadales</taxon>
        <taxon>Pseudomonadaceae</taxon>
        <taxon>Pseudomonas</taxon>
    </lineage>
</organism>
<evidence type="ECO:0000313" key="4">
    <source>
        <dbReference type="EMBL" id="KKA07321.1"/>
    </source>
</evidence>
<dbReference type="CDD" id="cd00383">
    <property type="entry name" value="trans_reg_C"/>
    <property type="match status" value="1"/>
</dbReference>
<keyword evidence="1 2" id="KW-0238">DNA-binding</keyword>
<reference evidence="4 5" key="1">
    <citation type="submission" date="2015-03" db="EMBL/GenBank/DDBJ databases">
        <title>Pseudomonas fluorescens 1855-344 Genome sequencing and assembly.</title>
        <authorList>
            <person name="Eng W.W.H."/>
            <person name="Gan H.M."/>
            <person name="Savka M.A."/>
        </authorList>
    </citation>
    <scope>NUCLEOTIDE SEQUENCE [LARGE SCALE GENOMIC DNA]</scope>
    <source>
        <strain evidence="4 5">1855-344</strain>
    </source>
</reference>
<evidence type="ECO:0000256" key="2">
    <source>
        <dbReference type="PROSITE-ProRule" id="PRU01091"/>
    </source>
</evidence>
<dbReference type="SUPFAM" id="SSF46894">
    <property type="entry name" value="C-terminal effector domain of the bipartite response regulators"/>
    <property type="match status" value="1"/>
</dbReference>
<protein>
    <submittedName>
        <fullName evidence="4">Invasion protein regulator</fullName>
    </submittedName>
</protein>
<dbReference type="InterPro" id="IPR011990">
    <property type="entry name" value="TPR-like_helical_dom_sf"/>
</dbReference>
<evidence type="ECO:0000313" key="5">
    <source>
        <dbReference type="Proteomes" id="UP000033662"/>
    </source>
</evidence>
<feature type="DNA-binding region" description="OmpR/PhoB-type" evidence="2">
    <location>
        <begin position="6"/>
        <end position="104"/>
    </location>
</feature>
<dbReference type="EMBL" id="JZXC01000012">
    <property type="protein sequence ID" value="KKA07321.1"/>
    <property type="molecule type" value="Genomic_DNA"/>
</dbReference>
<dbReference type="Gene3D" id="1.25.40.10">
    <property type="entry name" value="Tetratricopeptide repeat domain"/>
    <property type="match status" value="1"/>
</dbReference>
<dbReference type="InterPro" id="IPR001867">
    <property type="entry name" value="OmpR/PhoB-type_DNA-bd"/>
</dbReference>
<dbReference type="Proteomes" id="UP000033662">
    <property type="component" value="Unassembled WGS sequence"/>
</dbReference>
<dbReference type="Gene3D" id="1.10.10.10">
    <property type="entry name" value="Winged helix-like DNA-binding domain superfamily/Winged helix DNA-binding domain"/>
    <property type="match status" value="1"/>
</dbReference>
<dbReference type="OrthoDB" id="6593698at2"/>
<feature type="domain" description="OmpR/PhoB-type" evidence="3">
    <location>
        <begin position="6"/>
        <end position="104"/>
    </location>
</feature>